<proteinExistence type="predicted"/>
<protein>
    <submittedName>
        <fullName evidence="1">Uncharacterized protein</fullName>
    </submittedName>
</protein>
<dbReference type="Proteomes" id="UP001479436">
    <property type="component" value="Unassembled WGS sequence"/>
</dbReference>
<gene>
    <name evidence="1" type="ORF">K7432_015929</name>
</gene>
<reference evidence="1 2" key="1">
    <citation type="submission" date="2023-04" db="EMBL/GenBank/DDBJ databases">
        <title>Genome of Basidiobolus ranarum AG-B5.</title>
        <authorList>
            <person name="Stajich J.E."/>
            <person name="Carter-House D."/>
            <person name="Gryganskyi A."/>
        </authorList>
    </citation>
    <scope>NUCLEOTIDE SEQUENCE [LARGE SCALE GENOMIC DNA]</scope>
    <source>
        <strain evidence="1 2">AG-B5</strain>
    </source>
</reference>
<dbReference type="EMBL" id="JASJQH010002357">
    <property type="protein sequence ID" value="KAK9760259.1"/>
    <property type="molecule type" value="Genomic_DNA"/>
</dbReference>
<evidence type="ECO:0000313" key="1">
    <source>
        <dbReference type="EMBL" id="KAK9760259.1"/>
    </source>
</evidence>
<keyword evidence="2" id="KW-1185">Reference proteome</keyword>
<evidence type="ECO:0000313" key="2">
    <source>
        <dbReference type="Proteomes" id="UP001479436"/>
    </source>
</evidence>
<name>A0ABR2WFJ7_9FUNG</name>
<sequence length="133" mass="15230">MEYLILASFKERLWVISSDERFQDVQKVLACSKSKKSLDLETGFRYSAPILIISSSYGTSAISNFQGTAGIFVCGNTKEGVFINIRSFWLYTLKPHFDQDVDKSPLVFLKDEFNAAFWTPIFSLFTRKNSIYP</sequence>
<organism evidence="1 2">
    <name type="scientific">Basidiobolus ranarum</name>
    <dbReference type="NCBI Taxonomy" id="34480"/>
    <lineage>
        <taxon>Eukaryota</taxon>
        <taxon>Fungi</taxon>
        <taxon>Fungi incertae sedis</taxon>
        <taxon>Zoopagomycota</taxon>
        <taxon>Entomophthoromycotina</taxon>
        <taxon>Basidiobolomycetes</taxon>
        <taxon>Basidiobolales</taxon>
        <taxon>Basidiobolaceae</taxon>
        <taxon>Basidiobolus</taxon>
    </lineage>
</organism>
<accession>A0ABR2WFJ7</accession>
<comment type="caution">
    <text evidence="1">The sequence shown here is derived from an EMBL/GenBank/DDBJ whole genome shotgun (WGS) entry which is preliminary data.</text>
</comment>